<gene>
    <name evidence="1" type="ORF">BOTBODRAFT_77735</name>
</gene>
<reference evidence="2" key="1">
    <citation type="journal article" date="2014" name="Proc. Natl. Acad. Sci. U.S.A.">
        <title>Extensive sampling of basidiomycete genomes demonstrates inadequacy of the white-rot/brown-rot paradigm for wood decay fungi.</title>
        <authorList>
            <person name="Riley R."/>
            <person name="Salamov A.A."/>
            <person name="Brown D.W."/>
            <person name="Nagy L.G."/>
            <person name="Floudas D."/>
            <person name="Held B.W."/>
            <person name="Levasseur A."/>
            <person name="Lombard V."/>
            <person name="Morin E."/>
            <person name="Otillar R."/>
            <person name="Lindquist E.A."/>
            <person name="Sun H."/>
            <person name="LaButti K.M."/>
            <person name="Schmutz J."/>
            <person name="Jabbour D."/>
            <person name="Luo H."/>
            <person name="Baker S.E."/>
            <person name="Pisabarro A.G."/>
            <person name="Walton J.D."/>
            <person name="Blanchette R.A."/>
            <person name="Henrissat B."/>
            <person name="Martin F."/>
            <person name="Cullen D."/>
            <person name="Hibbett D.S."/>
            <person name="Grigoriev I.V."/>
        </authorList>
    </citation>
    <scope>NUCLEOTIDE SEQUENCE [LARGE SCALE GENOMIC DNA]</scope>
    <source>
        <strain evidence="2">FD-172 SS1</strain>
    </source>
</reference>
<sequence>PGVRVFAQRMRDAIISAHDAILEARVKQTRQANKHRKQAPFELNDLVYLSTKNLKLPKQRARKLVPKYIGPFPI</sequence>
<dbReference type="Proteomes" id="UP000027195">
    <property type="component" value="Unassembled WGS sequence"/>
</dbReference>
<feature type="non-terminal residue" evidence="1">
    <location>
        <position position="1"/>
    </location>
</feature>
<accession>A0A067M1R7</accession>
<dbReference type="AlphaFoldDB" id="A0A067M1R7"/>
<keyword evidence="2" id="KW-1185">Reference proteome</keyword>
<dbReference type="HOGENOM" id="CLU_175751_0_0_1"/>
<dbReference type="STRING" id="930990.A0A067M1R7"/>
<dbReference type="InParanoid" id="A0A067M1R7"/>
<proteinExistence type="predicted"/>
<name>A0A067M1R7_BOTB1</name>
<feature type="non-terminal residue" evidence="1">
    <location>
        <position position="74"/>
    </location>
</feature>
<dbReference type="EMBL" id="KL198269">
    <property type="protein sequence ID" value="KDQ05536.1"/>
    <property type="molecule type" value="Genomic_DNA"/>
</dbReference>
<dbReference type="OrthoDB" id="3227343at2759"/>
<evidence type="ECO:0000313" key="1">
    <source>
        <dbReference type="EMBL" id="KDQ05536.1"/>
    </source>
</evidence>
<evidence type="ECO:0000313" key="2">
    <source>
        <dbReference type="Proteomes" id="UP000027195"/>
    </source>
</evidence>
<organism evidence="1 2">
    <name type="scientific">Botryobasidium botryosum (strain FD-172 SS1)</name>
    <dbReference type="NCBI Taxonomy" id="930990"/>
    <lineage>
        <taxon>Eukaryota</taxon>
        <taxon>Fungi</taxon>
        <taxon>Dikarya</taxon>
        <taxon>Basidiomycota</taxon>
        <taxon>Agaricomycotina</taxon>
        <taxon>Agaricomycetes</taxon>
        <taxon>Cantharellales</taxon>
        <taxon>Botryobasidiaceae</taxon>
        <taxon>Botryobasidium</taxon>
    </lineage>
</organism>
<protein>
    <submittedName>
        <fullName evidence="1">Uncharacterized protein</fullName>
    </submittedName>
</protein>